<protein>
    <recommendedName>
        <fullName evidence="4">Tetratricopeptide repeat protein</fullName>
    </recommendedName>
</protein>
<evidence type="ECO:0000313" key="2">
    <source>
        <dbReference type="EMBL" id="VVZ95519.1"/>
    </source>
</evidence>
<sequence>MNAASEAPVSADTSSSATGSPGLARRAARAFQKGDYTHALGLYREAASQYGDALFRANIILCERRLEAPKAAASVPEPQALSRQLAETQRLLEHYFNRCETLEHRLLERG</sequence>
<name>A0A5K1IBG5_9GAMM</name>
<reference evidence="2 3" key="1">
    <citation type="submission" date="2019-09" db="EMBL/GenBank/DDBJ databases">
        <authorList>
            <person name="Criscuolo A."/>
        </authorList>
    </citation>
    <scope>NUCLEOTIDE SEQUENCE [LARGE SCALE GENOMIC DNA]</scope>
    <source>
        <strain evidence="3">3(2)</strain>
    </source>
</reference>
<dbReference type="Proteomes" id="UP000326725">
    <property type="component" value="Unassembled WGS sequence"/>
</dbReference>
<accession>A0A5K1IBG5</accession>
<evidence type="ECO:0008006" key="4">
    <source>
        <dbReference type="Google" id="ProtNLM"/>
    </source>
</evidence>
<feature type="region of interest" description="Disordered" evidence="1">
    <location>
        <begin position="1"/>
        <end position="23"/>
    </location>
</feature>
<gene>
    <name evidence="2" type="ORF">HALO32_01590</name>
</gene>
<proteinExistence type="predicted"/>
<dbReference type="EMBL" id="CABVOU010000030">
    <property type="protein sequence ID" value="VVZ95519.1"/>
    <property type="molecule type" value="Genomic_DNA"/>
</dbReference>
<evidence type="ECO:0000313" key="3">
    <source>
        <dbReference type="Proteomes" id="UP000326725"/>
    </source>
</evidence>
<organism evidence="2 3">
    <name type="scientific">Halomonas lysinitropha</name>
    <dbReference type="NCBI Taxonomy" id="2607506"/>
    <lineage>
        <taxon>Bacteria</taxon>
        <taxon>Pseudomonadati</taxon>
        <taxon>Pseudomonadota</taxon>
        <taxon>Gammaproteobacteria</taxon>
        <taxon>Oceanospirillales</taxon>
        <taxon>Halomonadaceae</taxon>
        <taxon>Halomonas</taxon>
    </lineage>
</organism>
<evidence type="ECO:0000256" key="1">
    <source>
        <dbReference type="SAM" id="MobiDB-lite"/>
    </source>
</evidence>
<dbReference type="AlphaFoldDB" id="A0A5K1IBG5"/>
<dbReference type="RefSeq" id="WP_151443263.1">
    <property type="nucleotide sequence ID" value="NZ_CABVOU010000030.1"/>
</dbReference>
<keyword evidence="3" id="KW-1185">Reference proteome</keyword>